<dbReference type="Proteomes" id="UP000682733">
    <property type="component" value="Unassembled WGS sequence"/>
</dbReference>
<dbReference type="EMBL" id="CAJOBA010057460">
    <property type="protein sequence ID" value="CAF4300248.1"/>
    <property type="molecule type" value="Genomic_DNA"/>
</dbReference>
<proteinExistence type="predicted"/>
<evidence type="ECO:0000313" key="6">
    <source>
        <dbReference type="Proteomes" id="UP000663829"/>
    </source>
</evidence>
<dbReference type="Proteomes" id="UP000663829">
    <property type="component" value="Unassembled WGS sequence"/>
</dbReference>
<evidence type="ECO:0000313" key="5">
    <source>
        <dbReference type="EMBL" id="CAF4383496.1"/>
    </source>
</evidence>
<feature type="compositionally biased region" description="Polar residues" evidence="1">
    <location>
        <begin position="1"/>
        <end position="41"/>
    </location>
</feature>
<accession>A0A815V474</accession>
<feature type="region of interest" description="Disordered" evidence="1">
    <location>
        <begin position="1"/>
        <end position="87"/>
    </location>
</feature>
<dbReference type="Proteomes" id="UP000677228">
    <property type="component" value="Unassembled WGS sequence"/>
</dbReference>
<comment type="caution">
    <text evidence="3">The sequence shown here is derived from an EMBL/GenBank/DDBJ whole genome shotgun (WGS) entry which is preliminary data.</text>
</comment>
<gene>
    <name evidence="3" type="ORF">GPM918_LOCUS37707</name>
    <name evidence="2" type="ORF">OVA965_LOCUS37433</name>
    <name evidence="5" type="ORF">SRO942_LOCUS38484</name>
    <name evidence="4" type="ORF">TMI583_LOCUS38515</name>
</gene>
<dbReference type="Proteomes" id="UP000681722">
    <property type="component" value="Unassembled WGS sequence"/>
</dbReference>
<evidence type="ECO:0000313" key="2">
    <source>
        <dbReference type="EMBL" id="CAF1512557.1"/>
    </source>
</evidence>
<feature type="non-terminal residue" evidence="3">
    <location>
        <position position="1"/>
    </location>
</feature>
<keyword evidence="6" id="KW-1185">Reference proteome</keyword>
<protein>
    <submittedName>
        <fullName evidence="3">Uncharacterized protein</fullName>
    </submittedName>
</protein>
<evidence type="ECO:0000256" key="1">
    <source>
        <dbReference type="SAM" id="MobiDB-lite"/>
    </source>
</evidence>
<dbReference type="AlphaFoldDB" id="A0A815V474"/>
<name>A0A815V474_9BILA</name>
<dbReference type="EMBL" id="CAJNOK010035374">
    <property type="protein sequence ID" value="CAF1512557.1"/>
    <property type="molecule type" value="Genomic_DNA"/>
</dbReference>
<feature type="compositionally biased region" description="Polar residues" evidence="1">
    <location>
        <begin position="50"/>
        <end position="87"/>
    </location>
</feature>
<evidence type="ECO:0000313" key="3">
    <source>
        <dbReference type="EMBL" id="CAF1524433.1"/>
    </source>
</evidence>
<reference evidence="3" key="1">
    <citation type="submission" date="2021-02" db="EMBL/GenBank/DDBJ databases">
        <authorList>
            <person name="Nowell W R."/>
        </authorList>
    </citation>
    <scope>NUCLEOTIDE SEQUENCE</scope>
</reference>
<evidence type="ECO:0000313" key="4">
    <source>
        <dbReference type="EMBL" id="CAF4300248.1"/>
    </source>
</evidence>
<dbReference type="EMBL" id="CAJOBC010089725">
    <property type="protein sequence ID" value="CAF4383496.1"/>
    <property type="molecule type" value="Genomic_DNA"/>
</dbReference>
<dbReference type="OrthoDB" id="9996200at2759"/>
<organism evidence="3 6">
    <name type="scientific">Didymodactylos carnosus</name>
    <dbReference type="NCBI Taxonomy" id="1234261"/>
    <lineage>
        <taxon>Eukaryota</taxon>
        <taxon>Metazoa</taxon>
        <taxon>Spiralia</taxon>
        <taxon>Gnathifera</taxon>
        <taxon>Rotifera</taxon>
        <taxon>Eurotatoria</taxon>
        <taxon>Bdelloidea</taxon>
        <taxon>Philodinida</taxon>
        <taxon>Philodinidae</taxon>
        <taxon>Didymodactylos</taxon>
    </lineage>
</organism>
<sequence length="181" mass="19902">MGCGTSSNPTTVQNPSKIPRNPSTNQNDYTSTPNTLNNKSVLPSIEQRGKNITSAQSNGSADSGYSEDPNTNHENSLNGTQPGRDVNNTRLTVKIDNNNKTGLSNVNDFLVQHSQKSRLGFGETFEISTIPIERKMGSLAPLKHVPRFLLENQSTTTESFTKEELNAKLAEKQEKALKKRK</sequence>
<dbReference type="EMBL" id="CAJNOQ010024162">
    <property type="protein sequence ID" value="CAF1524433.1"/>
    <property type="molecule type" value="Genomic_DNA"/>
</dbReference>